<dbReference type="Proteomes" id="UP000026915">
    <property type="component" value="Chromosome 3"/>
</dbReference>
<evidence type="ECO:0000313" key="2">
    <source>
        <dbReference type="Proteomes" id="UP000026915"/>
    </source>
</evidence>
<dbReference type="EMBL" id="CM001881">
    <property type="protein sequence ID" value="EOY22429.1"/>
    <property type="molecule type" value="Genomic_DNA"/>
</dbReference>
<dbReference type="AlphaFoldDB" id="A0A061G5V4"/>
<dbReference type="HOGENOM" id="CLU_2255070_0_0_1"/>
<keyword evidence="2" id="KW-1185">Reference proteome</keyword>
<accession>A0A061G5V4</accession>
<reference evidence="1 2" key="1">
    <citation type="journal article" date="2013" name="Genome Biol.">
        <title>The genome sequence of the most widely cultivated cacao type and its use to identify candidate genes regulating pod color.</title>
        <authorList>
            <person name="Motamayor J.C."/>
            <person name="Mockaitis K."/>
            <person name="Schmutz J."/>
            <person name="Haiminen N."/>
            <person name="Iii D.L."/>
            <person name="Cornejo O."/>
            <person name="Findley S.D."/>
            <person name="Zheng P."/>
            <person name="Utro F."/>
            <person name="Royaert S."/>
            <person name="Saski C."/>
            <person name="Jenkins J."/>
            <person name="Podicheti R."/>
            <person name="Zhao M."/>
            <person name="Scheffler B.E."/>
            <person name="Stack J.C."/>
            <person name="Feltus F.A."/>
            <person name="Mustiga G.M."/>
            <person name="Amores F."/>
            <person name="Phillips W."/>
            <person name="Marelli J.P."/>
            <person name="May G.D."/>
            <person name="Shapiro H."/>
            <person name="Ma J."/>
            <person name="Bustamante C.D."/>
            <person name="Schnell R.J."/>
            <person name="Main D."/>
            <person name="Gilbert D."/>
            <person name="Parida L."/>
            <person name="Kuhn D.N."/>
        </authorList>
    </citation>
    <scope>NUCLEOTIDE SEQUENCE [LARGE SCALE GENOMIC DNA]</scope>
    <source>
        <strain evidence="2">cv. Matina 1-6</strain>
    </source>
</reference>
<sequence>MKTSATFPYSLKAPLIANKDIFCVCPFLGIAQEIRKFTLYIPEFYSVFVYKGWFSVWNKFVHEIFAGSCTGVDPCVILLWHASMSFIRGKPVEANTCMQPAVAV</sequence>
<proteinExistence type="predicted"/>
<dbReference type="InParanoid" id="A0A061G5V4"/>
<gene>
    <name evidence="1" type="ORF">TCM_014601</name>
</gene>
<dbReference type="Gramene" id="EOY22429">
    <property type="protein sequence ID" value="EOY22429"/>
    <property type="gene ID" value="TCM_014601"/>
</dbReference>
<protein>
    <submittedName>
        <fullName evidence="1">Uncharacterized protein</fullName>
    </submittedName>
</protein>
<organism evidence="1 2">
    <name type="scientific">Theobroma cacao</name>
    <name type="common">Cacao</name>
    <name type="synonym">Cocoa</name>
    <dbReference type="NCBI Taxonomy" id="3641"/>
    <lineage>
        <taxon>Eukaryota</taxon>
        <taxon>Viridiplantae</taxon>
        <taxon>Streptophyta</taxon>
        <taxon>Embryophyta</taxon>
        <taxon>Tracheophyta</taxon>
        <taxon>Spermatophyta</taxon>
        <taxon>Magnoliopsida</taxon>
        <taxon>eudicotyledons</taxon>
        <taxon>Gunneridae</taxon>
        <taxon>Pentapetalae</taxon>
        <taxon>rosids</taxon>
        <taxon>malvids</taxon>
        <taxon>Malvales</taxon>
        <taxon>Malvaceae</taxon>
        <taxon>Byttnerioideae</taxon>
        <taxon>Theobroma</taxon>
    </lineage>
</organism>
<evidence type="ECO:0000313" key="1">
    <source>
        <dbReference type="EMBL" id="EOY22429.1"/>
    </source>
</evidence>
<name>A0A061G5V4_THECC</name>